<dbReference type="AlphaFoldDB" id="A0A562D315"/>
<sequence>MTARVRKPLLAALALSIPLVACAREPSPAPAAPAAVAATAAPAAPAAPLVTGLPDFTRLVEQVTPGVVNIEARIGARTAARGMPDDEEIPEIFRRFFGPGFGMPSPNAAPGRSVGSGFLIGDGYILTNHHVVDGAESITVRLSDRREFQAKLVGSDEGYDVALLKLEGKEAAGLPALRLGNSSSLRPGQWVVAIGSPLGLEQSVTAGIVSALGRSGGRGQQYVPFIQTDVAINRGNSGGPLLNTSGEVVGINSQILSNSGGYMGVSFAIPIDLAMNAAEQIKKTGKVSRGMLGVVVQEIDSARAKALGLSSSAGALVNSVEPGSAAEKGGVEIGDVITAVNGQPVNSSADLPPIIGMLPPGSKARLEIVRDGRKRELNVTLGELTSDAQRPGLRDGSGSSSGAAVSPAARIGLRVADLDAATRRQLGLGNNEGVRITGVLSPEAREAGLSPGMVILRVGRTPVGSVAALERELKSASAGDAVMLLVRTPAGATSFVALTVQED</sequence>
<proteinExistence type="inferred from homology"/>
<evidence type="ECO:0000256" key="8">
    <source>
        <dbReference type="ARBA" id="ARBA00022729"/>
    </source>
</evidence>
<evidence type="ECO:0000256" key="14">
    <source>
        <dbReference type="ARBA" id="ARBA00032850"/>
    </source>
</evidence>
<feature type="domain" description="PDZ" evidence="19">
    <location>
        <begin position="293"/>
        <end position="372"/>
    </location>
</feature>
<keyword evidence="9" id="KW-0677">Repeat</keyword>
<comment type="catalytic activity">
    <reaction evidence="1">
        <text>Acts on substrates that are at least partially unfolded. The cleavage site P1 residue is normally between a pair of hydrophobic residues, such as Val-|-Val.</text>
        <dbReference type="EC" id="3.4.21.107"/>
    </reaction>
</comment>
<evidence type="ECO:0000256" key="13">
    <source>
        <dbReference type="ARBA" id="ARBA00023016"/>
    </source>
</evidence>
<keyword evidence="13" id="KW-0346">Stress response</keyword>
<keyword evidence="7 20" id="KW-0645">Protease</keyword>
<dbReference type="EC" id="3.4.21.107" evidence="5"/>
<keyword evidence="12" id="KW-0720">Serine protease</keyword>
<keyword evidence="11" id="KW-0378">Hydrolase</keyword>
<dbReference type="Proteomes" id="UP000321583">
    <property type="component" value="Unassembled WGS sequence"/>
</dbReference>
<reference evidence="20 21" key="1">
    <citation type="submission" date="2019-07" db="EMBL/GenBank/DDBJ databases">
        <title>Genome sequencing of lignin-degrading bacterial isolates.</title>
        <authorList>
            <person name="Gladden J."/>
        </authorList>
    </citation>
    <scope>NUCLEOTIDE SEQUENCE [LARGE SCALE GENOMIC DNA]</scope>
    <source>
        <strain evidence="20 21">J19</strain>
    </source>
</reference>
<evidence type="ECO:0000313" key="21">
    <source>
        <dbReference type="Proteomes" id="UP000321583"/>
    </source>
</evidence>
<evidence type="ECO:0000256" key="4">
    <source>
        <dbReference type="ARBA" id="ARBA00010541"/>
    </source>
</evidence>
<name>A0A562D315_9GAMM</name>
<feature type="active site" description="Charge relay system" evidence="15">
    <location>
        <position position="237"/>
    </location>
</feature>
<accession>A0A562D315</accession>
<evidence type="ECO:0000256" key="2">
    <source>
        <dbReference type="ARBA" id="ARBA00002610"/>
    </source>
</evidence>
<feature type="region of interest" description="Disordered" evidence="17">
    <location>
        <begin position="381"/>
        <end position="404"/>
    </location>
</feature>
<dbReference type="InterPro" id="IPR001940">
    <property type="entry name" value="Peptidase_S1C"/>
</dbReference>
<evidence type="ECO:0000256" key="12">
    <source>
        <dbReference type="ARBA" id="ARBA00022825"/>
    </source>
</evidence>
<evidence type="ECO:0000256" key="6">
    <source>
        <dbReference type="ARBA" id="ARBA00013958"/>
    </source>
</evidence>
<dbReference type="PROSITE" id="PS50106">
    <property type="entry name" value="PDZ"/>
    <property type="match status" value="1"/>
</dbReference>
<dbReference type="InterPro" id="IPR036034">
    <property type="entry name" value="PDZ_sf"/>
</dbReference>
<keyword evidence="10" id="KW-0574">Periplasm</keyword>
<evidence type="ECO:0000256" key="16">
    <source>
        <dbReference type="PIRSR" id="PIRSR611782-2"/>
    </source>
</evidence>
<organism evidence="20 21">
    <name type="scientific">Pseudoxanthomonas taiwanensis J19</name>
    <dbReference type="NCBI Taxonomy" id="935569"/>
    <lineage>
        <taxon>Bacteria</taxon>
        <taxon>Pseudomonadati</taxon>
        <taxon>Pseudomonadota</taxon>
        <taxon>Gammaproteobacteria</taxon>
        <taxon>Lysobacterales</taxon>
        <taxon>Lysobacteraceae</taxon>
        <taxon>Pseudoxanthomonas</taxon>
    </lineage>
</organism>
<evidence type="ECO:0000313" key="20">
    <source>
        <dbReference type="EMBL" id="TWH03970.1"/>
    </source>
</evidence>
<evidence type="ECO:0000256" key="5">
    <source>
        <dbReference type="ARBA" id="ARBA00013035"/>
    </source>
</evidence>
<evidence type="ECO:0000256" key="7">
    <source>
        <dbReference type="ARBA" id="ARBA00022670"/>
    </source>
</evidence>
<evidence type="ECO:0000259" key="19">
    <source>
        <dbReference type="PROSITE" id="PS50106"/>
    </source>
</evidence>
<evidence type="ECO:0000256" key="11">
    <source>
        <dbReference type="ARBA" id="ARBA00022801"/>
    </source>
</evidence>
<dbReference type="PANTHER" id="PTHR22939:SF130">
    <property type="entry name" value="PERIPLASMIC SERINE ENDOPROTEASE DEGP-LIKE-RELATED"/>
    <property type="match status" value="1"/>
</dbReference>
<evidence type="ECO:0000256" key="3">
    <source>
        <dbReference type="ARBA" id="ARBA00004418"/>
    </source>
</evidence>
<evidence type="ECO:0000256" key="15">
    <source>
        <dbReference type="PIRSR" id="PIRSR611782-1"/>
    </source>
</evidence>
<dbReference type="SUPFAM" id="SSF50494">
    <property type="entry name" value="Trypsin-like serine proteases"/>
    <property type="match status" value="1"/>
</dbReference>
<dbReference type="Gene3D" id="2.30.42.10">
    <property type="match status" value="2"/>
</dbReference>
<evidence type="ECO:0000256" key="10">
    <source>
        <dbReference type="ARBA" id="ARBA00022764"/>
    </source>
</evidence>
<dbReference type="NCBIfam" id="TIGR02037">
    <property type="entry name" value="degP_htrA_DO"/>
    <property type="match status" value="1"/>
</dbReference>
<dbReference type="Gene3D" id="2.40.10.120">
    <property type="match status" value="1"/>
</dbReference>
<dbReference type="PANTHER" id="PTHR22939">
    <property type="entry name" value="SERINE PROTEASE FAMILY S1C HTRA-RELATED"/>
    <property type="match status" value="1"/>
</dbReference>
<dbReference type="RefSeq" id="WP_028914794.1">
    <property type="nucleotide sequence ID" value="NZ_VLJS01000108.1"/>
</dbReference>
<dbReference type="GO" id="GO:0042597">
    <property type="term" value="C:periplasmic space"/>
    <property type="evidence" value="ECO:0007669"/>
    <property type="project" value="UniProtKB-SubCell"/>
</dbReference>
<keyword evidence="8 18" id="KW-0732">Signal</keyword>
<dbReference type="SUPFAM" id="SSF50156">
    <property type="entry name" value="PDZ domain-like"/>
    <property type="match status" value="2"/>
</dbReference>
<feature type="binding site" evidence="16">
    <location>
        <position position="160"/>
    </location>
    <ligand>
        <name>substrate</name>
    </ligand>
</feature>
<evidence type="ECO:0000256" key="18">
    <source>
        <dbReference type="SAM" id="SignalP"/>
    </source>
</evidence>
<feature type="binding site" evidence="16">
    <location>
        <begin position="235"/>
        <end position="237"/>
    </location>
    <ligand>
        <name>substrate</name>
    </ligand>
</feature>
<feature type="active site" description="Charge relay system" evidence="15">
    <location>
        <position position="160"/>
    </location>
</feature>
<dbReference type="GO" id="GO:0006508">
    <property type="term" value="P:proteolysis"/>
    <property type="evidence" value="ECO:0007669"/>
    <property type="project" value="UniProtKB-KW"/>
</dbReference>
<feature type="active site" description="Charge relay system" evidence="15">
    <location>
        <position position="130"/>
    </location>
</feature>
<evidence type="ECO:0000256" key="9">
    <source>
        <dbReference type="ARBA" id="ARBA00022737"/>
    </source>
</evidence>
<dbReference type="SMART" id="SM00228">
    <property type="entry name" value="PDZ"/>
    <property type="match status" value="2"/>
</dbReference>
<feature type="binding site" evidence="16">
    <location>
        <position position="130"/>
    </location>
    <ligand>
        <name>substrate</name>
    </ligand>
</feature>
<comment type="function">
    <text evidence="2">Might be efficient in the degradation of transiently denatured and unfolded proteins which accumulate in the periplasm following stress conditions.</text>
</comment>
<dbReference type="InterPro" id="IPR011782">
    <property type="entry name" value="Pept_S1C_Do"/>
</dbReference>
<dbReference type="OrthoDB" id="9758917at2"/>
<keyword evidence="21" id="KW-1185">Reference proteome</keyword>
<comment type="subcellular location">
    <subcellularLocation>
        <location evidence="3">Periplasm</location>
    </subcellularLocation>
</comment>
<protein>
    <recommendedName>
        <fullName evidence="6">Probable periplasmic serine endoprotease DegP-like</fullName>
        <ecNumber evidence="5">3.4.21.107</ecNumber>
    </recommendedName>
    <alternativeName>
        <fullName evidence="14">Protease Do</fullName>
    </alternativeName>
</protein>
<dbReference type="InterPro" id="IPR009003">
    <property type="entry name" value="Peptidase_S1_PA"/>
</dbReference>
<evidence type="ECO:0000256" key="1">
    <source>
        <dbReference type="ARBA" id="ARBA00001772"/>
    </source>
</evidence>
<dbReference type="Pfam" id="PF13365">
    <property type="entry name" value="Trypsin_2"/>
    <property type="match status" value="1"/>
</dbReference>
<dbReference type="InterPro" id="IPR001478">
    <property type="entry name" value="PDZ"/>
</dbReference>
<dbReference type="GO" id="GO:0004252">
    <property type="term" value="F:serine-type endopeptidase activity"/>
    <property type="evidence" value="ECO:0007669"/>
    <property type="project" value="InterPro"/>
</dbReference>
<gene>
    <name evidence="20" type="ORF">L613_007500000160</name>
</gene>
<dbReference type="PRINTS" id="PR00834">
    <property type="entry name" value="PROTEASES2C"/>
</dbReference>
<dbReference type="CDD" id="cd10839">
    <property type="entry name" value="cpPDZ1_DegP-like"/>
    <property type="match status" value="1"/>
</dbReference>
<comment type="similarity">
    <text evidence="4">Belongs to the peptidase S1C family.</text>
</comment>
<feature type="signal peptide" evidence="18">
    <location>
        <begin position="1"/>
        <end position="23"/>
    </location>
</feature>
<dbReference type="EMBL" id="VLJS01000108">
    <property type="protein sequence ID" value="TWH03970.1"/>
    <property type="molecule type" value="Genomic_DNA"/>
</dbReference>
<dbReference type="Pfam" id="PF13180">
    <property type="entry name" value="PDZ_2"/>
    <property type="match status" value="1"/>
</dbReference>
<evidence type="ECO:0000256" key="17">
    <source>
        <dbReference type="SAM" id="MobiDB-lite"/>
    </source>
</evidence>
<feature type="chain" id="PRO_5039236467" description="Probable periplasmic serine endoprotease DegP-like" evidence="18">
    <location>
        <begin position="24"/>
        <end position="503"/>
    </location>
</feature>
<comment type="caution">
    <text evidence="20">The sequence shown here is derived from an EMBL/GenBank/DDBJ whole genome shotgun (WGS) entry which is preliminary data.</text>
</comment>